<feature type="transmembrane region" description="Helical" evidence="1">
    <location>
        <begin position="66"/>
        <end position="85"/>
    </location>
</feature>
<keyword evidence="1" id="KW-1133">Transmembrane helix</keyword>
<name>A0A6N4PZM6_9LEPT</name>
<keyword evidence="3" id="KW-1185">Reference proteome</keyword>
<gene>
    <name evidence="2" type="ORF">EHQ18_12405</name>
</gene>
<dbReference type="Proteomes" id="UP000297239">
    <property type="component" value="Unassembled WGS sequence"/>
</dbReference>
<protein>
    <recommendedName>
        <fullName evidence="4">SRPBCC family protein</fullName>
    </recommendedName>
</protein>
<feature type="transmembrane region" description="Helical" evidence="1">
    <location>
        <begin position="29"/>
        <end position="54"/>
    </location>
</feature>
<feature type="transmembrane region" description="Helical" evidence="1">
    <location>
        <begin position="7"/>
        <end position="23"/>
    </location>
</feature>
<dbReference type="OrthoDB" id="118637at2"/>
<feature type="transmembrane region" description="Helical" evidence="1">
    <location>
        <begin position="130"/>
        <end position="146"/>
    </location>
</feature>
<organism evidence="2 3">
    <name type="scientific">Leptospira kanakyensis</name>
    <dbReference type="NCBI Taxonomy" id="2484968"/>
    <lineage>
        <taxon>Bacteria</taxon>
        <taxon>Pseudomonadati</taxon>
        <taxon>Spirochaetota</taxon>
        <taxon>Spirochaetia</taxon>
        <taxon>Leptospirales</taxon>
        <taxon>Leptospiraceae</taxon>
        <taxon>Leptospira</taxon>
    </lineage>
</organism>
<evidence type="ECO:0000256" key="1">
    <source>
        <dbReference type="SAM" id="Phobius"/>
    </source>
</evidence>
<feature type="transmembrane region" description="Helical" evidence="1">
    <location>
        <begin position="91"/>
        <end position="110"/>
    </location>
</feature>
<dbReference type="RefSeq" id="WP_135634782.1">
    <property type="nucleotide sequence ID" value="NZ_JAMQPQ010000001.1"/>
</dbReference>
<evidence type="ECO:0000313" key="3">
    <source>
        <dbReference type="Proteomes" id="UP000297239"/>
    </source>
</evidence>
<keyword evidence="1" id="KW-0812">Transmembrane</keyword>
<reference evidence="2" key="1">
    <citation type="journal article" date="2019" name="PLoS Negl. Trop. Dis.">
        <title>Revisiting the worldwide diversity of Leptospira species in the environment.</title>
        <authorList>
            <person name="Vincent A.T."/>
            <person name="Schiettekatte O."/>
            <person name="Bourhy P."/>
            <person name="Veyrier F.J."/>
            <person name="Picardeau M."/>
        </authorList>
    </citation>
    <scope>NUCLEOTIDE SEQUENCE [LARGE SCALE GENOMIC DNA]</scope>
    <source>
        <strain evidence="2">201800293</strain>
    </source>
</reference>
<comment type="caution">
    <text evidence="2">The sequence shown here is derived from an EMBL/GenBank/DDBJ whole genome shotgun (WGS) entry which is preliminary data.</text>
</comment>
<accession>A0A6N4PZM6</accession>
<proteinExistence type="predicted"/>
<dbReference type="SUPFAM" id="SSF55961">
    <property type="entry name" value="Bet v1-like"/>
    <property type="match status" value="1"/>
</dbReference>
<sequence length="332" mass="37473">MKNPTTLAVTAATVYGLLLRILHDLLDPFLGNIISISFLILAPVTIGFLTIYLLPKEHTKSLSGAIFKPFLPCFILMCVTIALNIEGKICWLMIFPLFAFTASLGGILAYQIKKVSNSDSNHKTKKNRNTLHGSFILFLPLVVGFIEGDSTLSRKDFYISKSVTIQAPTNEVWKELTNINEIKPEEQKFNLSTFLGFPKHISTTIEKMEVGGRRIALYEKGLYFNETISKFENEKRLVLNIDIDPTTIPVTVMDEHIVLGGKYVDILQDVYSLESLPDGTSKLTLSSRFYINTPFNWYAGIWSEYLMGDILKSQINLIRSRTQKTNDKGDSR</sequence>
<evidence type="ECO:0000313" key="2">
    <source>
        <dbReference type="EMBL" id="TGK69589.1"/>
    </source>
</evidence>
<keyword evidence="1" id="KW-0472">Membrane</keyword>
<dbReference type="AlphaFoldDB" id="A0A6N4PZM6"/>
<evidence type="ECO:0008006" key="4">
    <source>
        <dbReference type="Google" id="ProtNLM"/>
    </source>
</evidence>
<dbReference type="EMBL" id="RQFF01000030">
    <property type="protein sequence ID" value="TGK69589.1"/>
    <property type="molecule type" value="Genomic_DNA"/>
</dbReference>